<evidence type="ECO:0000313" key="13">
    <source>
        <dbReference type="Proteomes" id="UP000435648"/>
    </source>
</evidence>
<dbReference type="PROSITE" id="PS50928">
    <property type="entry name" value="ABC_TM1"/>
    <property type="match status" value="1"/>
</dbReference>
<dbReference type="GO" id="GO:0005886">
    <property type="term" value="C:plasma membrane"/>
    <property type="evidence" value="ECO:0007669"/>
    <property type="project" value="UniProtKB-SubCell"/>
</dbReference>
<protein>
    <submittedName>
        <fullName evidence="12">ABC transporter permease subunit</fullName>
    </submittedName>
</protein>
<keyword evidence="3 8" id="KW-0813">Transport</keyword>
<evidence type="ECO:0000313" key="12">
    <source>
        <dbReference type="EMBL" id="QGZ36371.1"/>
    </source>
</evidence>
<reference evidence="12 13" key="1">
    <citation type="submission" date="2019-12" db="EMBL/GenBank/DDBJ databases">
        <title>The genome of Stappia indica PHM037.</title>
        <authorList>
            <person name="Kacar D."/>
            <person name="Galan B."/>
            <person name="Canedo L."/>
            <person name="Rodriguez P."/>
            <person name="de la Calle F."/>
            <person name="Garcia J.L."/>
        </authorList>
    </citation>
    <scope>NUCLEOTIDE SEQUENCE [LARGE SCALE GENOMIC DNA]</scope>
    <source>
        <strain evidence="12 13">PHM037</strain>
    </source>
</reference>
<feature type="domain" description="ABC transmembrane type-1" evidence="11">
    <location>
        <begin position="216"/>
        <end position="428"/>
    </location>
</feature>
<dbReference type="OrthoDB" id="9807047at2"/>
<dbReference type="SUPFAM" id="SSF161098">
    <property type="entry name" value="MetI-like"/>
    <property type="match status" value="1"/>
</dbReference>
<accession>A0A857CC10</accession>
<evidence type="ECO:0000256" key="2">
    <source>
        <dbReference type="ARBA" id="ARBA00007069"/>
    </source>
</evidence>
<dbReference type="InterPro" id="IPR000515">
    <property type="entry name" value="MetI-like"/>
</dbReference>
<gene>
    <name evidence="12" type="ORF">GH266_18900</name>
</gene>
<keyword evidence="9" id="KW-0175">Coiled coil</keyword>
<feature type="transmembrane region" description="Helical" evidence="8">
    <location>
        <begin position="20"/>
        <end position="41"/>
    </location>
</feature>
<organism evidence="12 13">
    <name type="scientific">Stappia indica</name>
    <dbReference type="NCBI Taxonomy" id="538381"/>
    <lineage>
        <taxon>Bacteria</taxon>
        <taxon>Pseudomonadati</taxon>
        <taxon>Pseudomonadota</taxon>
        <taxon>Alphaproteobacteria</taxon>
        <taxon>Hyphomicrobiales</taxon>
        <taxon>Stappiaceae</taxon>
        <taxon>Stappia</taxon>
    </lineage>
</organism>
<dbReference type="Proteomes" id="UP000435648">
    <property type="component" value="Chromosome"/>
</dbReference>
<dbReference type="EMBL" id="CP046908">
    <property type="protein sequence ID" value="QGZ36371.1"/>
    <property type="molecule type" value="Genomic_DNA"/>
</dbReference>
<feature type="coiled-coil region" evidence="9">
    <location>
        <begin position="159"/>
        <end position="193"/>
    </location>
</feature>
<evidence type="ECO:0000256" key="8">
    <source>
        <dbReference type="RuleBase" id="RU363032"/>
    </source>
</evidence>
<evidence type="ECO:0000256" key="6">
    <source>
        <dbReference type="ARBA" id="ARBA00022989"/>
    </source>
</evidence>
<evidence type="ECO:0000256" key="4">
    <source>
        <dbReference type="ARBA" id="ARBA00022475"/>
    </source>
</evidence>
<feature type="region of interest" description="Disordered" evidence="10">
    <location>
        <begin position="90"/>
        <end position="157"/>
    </location>
</feature>
<evidence type="ECO:0000256" key="1">
    <source>
        <dbReference type="ARBA" id="ARBA00004651"/>
    </source>
</evidence>
<dbReference type="InterPro" id="IPR035906">
    <property type="entry name" value="MetI-like_sf"/>
</dbReference>
<evidence type="ECO:0000256" key="5">
    <source>
        <dbReference type="ARBA" id="ARBA00022692"/>
    </source>
</evidence>
<dbReference type="Pfam" id="PF00528">
    <property type="entry name" value="BPD_transp_1"/>
    <property type="match status" value="1"/>
</dbReference>
<dbReference type="Gene3D" id="1.10.3720.10">
    <property type="entry name" value="MetI-like"/>
    <property type="match status" value="1"/>
</dbReference>
<feature type="transmembrane region" description="Helical" evidence="8">
    <location>
        <begin position="411"/>
        <end position="432"/>
    </location>
</feature>
<comment type="subcellular location">
    <subcellularLocation>
        <location evidence="1 8">Cell membrane</location>
        <topology evidence="1 8">Multi-pass membrane protein</topology>
    </subcellularLocation>
</comment>
<dbReference type="AlphaFoldDB" id="A0A857CC10"/>
<proteinExistence type="inferred from homology"/>
<keyword evidence="6 8" id="KW-1133">Transmembrane helix</keyword>
<keyword evidence="7 8" id="KW-0472">Membrane</keyword>
<dbReference type="PANTHER" id="PTHR42929">
    <property type="entry name" value="INNER MEMBRANE ABC TRANSPORTER PERMEASE PROTEIN YDCU-RELATED-RELATED"/>
    <property type="match status" value="1"/>
</dbReference>
<feature type="transmembrane region" description="Helical" evidence="8">
    <location>
        <begin position="215"/>
        <end position="238"/>
    </location>
</feature>
<evidence type="ECO:0000256" key="7">
    <source>
        <dbReference type="ARBA" id="ARBA00023136"/>
    </source>
</evidence>
<sequence length="441" mass="47504">MPSSWRSGSSPVNSLVKSYGKGLTGIFLALTAVWIAVLIVLPQARMIERAFTYVDRSGDAATLSLEIDRAYTRVFDIDTDLRDLSGQLAAGQTGDAAPSGGLPTPSLTPSPSLVPSPSLTPSLPSPGVPSPSLSAPSPATPTPGVAPSPFAAPQETLPREEIEARIAELEEEKAGLQTRIAELEVQEAELTSTAGTSESYSAKNFTDMSELHFRIFLSTIVYALCVTLLSFVVCYPVAYAAATAKSANKVALMMLGLVIPYAINELLRIFSWVMILEKQGILNGVLDFMGLIDMQAGEGVRFVASNGAVFTVMVYAYVLFMVFPIYNTIDTLDKNQIEAARDLGSSTWRIHWRVVLPHAKPGIAVGAIMTFMLSAGSIAVPEIVGRGLHPDWFAQVIYRRFFEAGSWNEGAAYSLALLVACIMFILINMAVFRVGIRDIAK</sequence>
<dbReference type="CDD" id="cd06261">
    <property type="entry name" value="TM_PBP2"/>
    <property type="match status" value="1"/>
</dbReference>
<evidence type="ECO:0000256" key="10">
    <source>
        <dbReference type="SAM" id="MobiDB-lite"/>
    </source>
</evidence>
<evidence type="ECO:0000256" key="3">
    <source>
        <dbReference type="ARBA" id="ARBA00022448"/>
    </source>
</evidence>
<evidence type="ECO:0000259" key="11">
    <source>
        <dbReference type="PROSITE" id="PS50928"/>
    </source>
</evidence>
<dbReference type="GO" id="GO:0055085">
    <property type="term" value="P:transmembrane transport"/>
    <property type="evidence" value="ECO:0007669"/>
    <property type="project" value="InterPro"/>
</dbReference>
<dbReference type="PANTHER" id="PTHR42929:SF1">
    <property type="entry name" value="INNER MEMBRANE ABC TRANSPORTER PERMEASE PROTEIN YDCU-RELATED"/>
    <property type="match status" value="1"/>
</dbReference>
<comment type="similarity">
    <text evidence="2">Belongs to the binding-protein-dependent transport system permease family. CysTW subfamily.</text>
</comment>
<name>A0A857CC10_9HYPH</name>
<evidence type="ECO:0000256" key="9">
    <source>
        <dbReference type="SAM" id="Coils"/>
    </source>
</evidence>
<feature type="transmembrane region" description="Helical" evidence="8">
    <location>
        <begin position="250"/>
        <end position="270"/>
    </location>
</feature>
<keyword evidence="4" id="KW-1003">Cell membrane</keyword>
<keyword evidence="5 8" id="KW-0812">Transmembrane</keyword>
<feature type="transmembrane region" description="Helical" evidence="8">
    <location>
        <begin position="302"/>
        <end position="326"/>
    </location>
</feature>
<dbReference type="KEGG" id="siw:GH266_18900"/>